<protein>
    <submittedName>
        <fullName evidence="1">(Mediterranean fruit fly) hypothetical protein</fullName>
    </submittedName>
</protein>
<dbReference type="PANTHER" id="PTHR34756:SF1">
    <property type="entry name" value="CELL DIVISION CYCLE-ASSOCIATED PROTEIN 3"/>
    <property type="match status" value="1"/>
</dbReference>
<evidence type="ECO:0000313" key="1">
    <source>
        <dbReference type="EMBL" id="CAD6993392.1"/>
    </source>
</evidence>
<keyword evidence="2" id="KW-1185">Reference proteome</keyword>
<dbReference type="AlphaFoldDB" id="A0A811U2N8"/>
<dbReference type="PANTHER" id="PTHR34756">
    <property type="entry name" value="CELL DIVISION CYCLE-ASSOCIATED PROTEIN 3"/>
    <property type="match status" value="1"/>
</dbReference>
<dbReference type="InterPro" id="IPR038832">
    <property type="entry name" value="CDCA3"/>
</dbReference>
<comment type="caution">
    <text evidence="1">The sequence shown here is derived from an EMBL/GenBank/DDBJ whole genome shotgun (WGS) entry which is preliminary data.</text>
</comment>
<name>A0A811U2N8_CERCA</name>
<dbReference type="OrthoDB" id="6337960at2759"/>
<accession>A0A811U2N8</accession>
<dbReference type="Proteomes" id="UP000606786">
    <property type="component" value="Unassembled WGS sequence"/>
</dbReference>
<reference evidence="1" key="1">
    <citation type="submission" date="2020-11" db="EMBL/GenBank/DDBJ databases">
        <authorList>
            <person name="Whitehead M."/>
        </authorList>
    </citation>
    <scope>NUCLEOTIDE SEQUENCE</scope>
    <source>
        <strain evidence="1">EGII</strain>
    </source>
</reference>
<sequence length="398" mass="44553">MGAKQTKIDGIYLPETPNAETAASLAPCTLGAMALEGNIDMQDPRSPNVCRTPINIFTSKSECADEDKNVKTNRDTENTVGQLRRRFLKGFTYNLNDPRSPAHQFNRSPLCFDDSQDKILNLDDTFSDLFAETQSQCKVTEQKISNLVDTIEDFPQKEKIMTNEKLTYDDFLCADEKSISNTKVVVVAEENKESSLGVVEEYIPVEKEDLKLPDSPPPQLTPKILQDECDPRSPTIGVDRTPIIFNDDDEANEGVLLESILATLSLDMSDTSICSIPTNNEKTTPVGGPNRTDRQGQLFRKITHKRMRRAQGNEKIPLVTRRITKDLQSTPQRVFEDSENEPNLNAAKSLKLKQKNENGIKRTPLSCLKNSNINARVAADKTKLIKTRLEYAADEGMN</sequence>
<gene>
    <name evidence="1" type="ORF">CCAP1982_LOCUS2208</name>
</gene>
<proteinExistence type="predicted"/>
<dbReference type="EMBL" id="CAJHJT010000001">
    <property type="protein sequence ID" value="CAD6993392.1"/>
    <property type="molecule type" value="Genomic_DNA"/>
</dbReference>
<organism evidence="1 2">
    <name type="scientific">Ceratitis capitata</name>
    <name type="common">Mediterranean fruit fly</name>
    <name type="synonym">Tephritis capitata</name>
    <dbReference type="NCBI Taxonomy" id="7213"/>
    <lineage>
        <taxon>Eukaryota</taxon>
        <taxon>Metazoa</taxon>
        <taxon>Ecdysozoa</taxon>
        <taxon>Arthropoda</taxon>
        <taxon>Hexapoda</taxon>
        <taxon>Insecta</taxon>
        <taxon>Pterygota</taxon>
        <taxon>Neoptera</taxon>
        <taxon>Endopterygota</taxon>
        <taxon>Diptera</taxon>
        <taxon>Brachycera</taxon>
        <taxon>Muscomorpha</taxon>
        <taxon>Tephritoidea</taxon>
        <taxon>Tephritidae</taxon>
        <taxon>Ceratitis</taxon>
        <taxon>Ceratitis</taxon>
    </lineage>
</organism>
<evidence type="ECO:0000313" key="2">
    <source>
        <dbReference type="Proteomes" id="UP000606786"/>
    </source>
</evidence>